<proteinExistence type="predicted"/>
<dbReference type="PANTHER" id="PTHR43427:SF12">
    <property type="entry name" value="CHLORIDE TRANSPORTER"/>
    <property type="match status" value="1"/>
</dbReference>
<feature type="transmembrane region" description="Helical" evidence="5">
    <location>
        <begin position="172"/>
        <end position="190"/>
    </location>
</feature>
<evidence type="ECO:0000256" key="1">
    <source>
        <dbReference type="ARBA" id="ARBA00004141"/>
    </source>
</evidence>
<dbReference type="CDD" id="cd00400">
    <property type="entry name" value="Voltage_gated_ClC"/>
    <property type="match status" value="1"/>
</dbReference>
<feature type="transmembrane region" description="Helical" evidence="5">
    <location>
        <begin position="361"/>
        <end position="386"/>
    </location>
</feature>
<evidence type="ECO:0000256" key="3">
    <source>
        <dbReference type="ARBA" id="ARBA00022989"/>
    </source>
</evidence>
<dbReference type="AlphaFoldDB" id="A0A0U5JTH6"/>
<dbReference type="PANTHER" id="PTHR43427">
    <property type="entry name" value="CHLORIDE CHANNEL PROTEIN CLC-E"/>
    <property type="match status" value="1"/>
</dbReference>
<dbReference type="InterPro" id="IPR014743">
    <property type="entry name" value="Cl-channel_core"/>
</dbReference>
<comment type="subcellular location">
    <subcellularLocation>
        <location evidence="1">Membrane</location>
        <topology evidence="1">Multi-pass membrane protein</topology>
    </subcellularLocation>
</comment>
<feature type="transmembrane region" description="Helical" evidence="5">
    <location>
        <begin position="313"/>
        <end position="333"/>
    </location>
</feature>
<dbReference type="EMBL" id="LN887493">
    <property type="protein sequence ID" value="CUR39819.1"/>
    <property type="molecule type" value="Genomic_DNA"/>
</dbReference>
<evidence type="ECO:0000313" key="6">
    <source>
        <dbReference type="EMBL" id="CUR39819.1"/>
    </source>
</evidence>
<sequence length="438" mass="49107">MKFWRLKIGIYAVVWSLIIGMLTAAYLNLVNWVIDLVWHQYLDTTVGGKWYPFLVCIPLGFLIGFLNERWGNYPLTIEQVLTQVRMKGQLNYHNWWKSFILGLLALGAGGSIGPEASTTVLTSSMINWLGDRLRWAASMRQEFSLWHGKMQTQDLAGAPRFSQLFKNKYQRVLVISGLVGIGIIGATIVFKLFPEEGVFGIHHRIIDWEWINLLTSIPTLIIGIAFGWLFVHLENWAALIINAKISKIWQGGIFGLILAVSSLITSDIMFSGEFRIVPFTHEAFNHSITFLLVVALVKAVMSNVGFAMGWRGGTIFPAIFSSVAVGTACAMMLPGDVRVNAIVVIAASLTFILEKPLLTIILLLLLVPIELAPVIILVCFLVGRIIKLFPASEQKIFNIFCITRKIMYLLSVKNYLNFVLLISSCLYEKSHVSLLKNN</sequence>
<protein>
    <recommendedName>
        <fullName evidence="7">Chloride channel protein</fullName>
    </recommendedName>
</protein>
<evidence type="ECO:0008006" key="7">
    <source>
        <dbReference type="Google" id="ProtNLM"/>
    </source>
</evidence>
<dbReference type="Gene3D" id="1.10.3080.10">
    <property type="entry name" value="Clc chloride channel"/>
    <property type="match status" value="2"/>
</dbReference>
<reference evidence="6" key="1">
    <citation type="submission" date="2015-10" db="EMBL/GenBank/DDBJ databases">
        <authorList>
            <person name="Gilbert D.G."/>
        </authorList>
    </citation>
    <scope>NUCLEOTIDE SEQUENCE</scope>
    <source>
        <strain evidence="6">3c6</strain>
    </source>
</reference>
<dbReference type="InterPro" id="IPR050368">
    <property type="entry name" value="ClC-type_chloride_channel"/>
</dbReference>
<keyword evidence="4 5" id="KW-0472">Membrane</keyword>
<feature type="transmembrane region" description="Helical" evidence="5">
    <location>
        <begin position="283"/>
        <end position="301"/>
    </location>
</feature>
<feature type="transmembrane region" description="Helical" evidence="5">
    <location>
        <begin position="210"/>
        <end position="231"/>
    </location>
</feature>
<dbReference type="GO" id="GO:0016020">
    <property type="term" value="C:membrane"/>
    <property type="evidence" value="ECO:0007669"/>
    <property type="project" value="UniProtKB-SubCell"/>
</dbReference>
<dbReference type="SUPFAM" id="SSF81340">
    <property type="entry name" value="Clc chloride channel"/>
    <property type="match status" value="1"/>
</dbReference>
<dbReference type="GO" id="GO:0015108">
    <property type="term" value="F:chloride transmembrane transporter activity"/>
    <property type="evidence" value="ECO:0007669"/>
    <property type="project" value="InterPro"/>
</dbReference>
<gene>
    <name evidence="6" type="ORF">LRLP16767_LR3C6_01786</name>
</gene>
<evidence type="ECO:0000256" key="5">
    <source>
        <dbReference type="SAM" id="Phobius"/>
    </source>
</evidence>
<feature type="transmembrane region" description="Helical" evidence="5">
    <location>
        <begin position="50"/>
        <end position="67"/>
    </location>
</feature>
<feature type="transmembrane region" description="Helical" evidence="5">
    <location>
        <begin position="12"/>
        <end position="30"/>
    </location>
</feature>
<evidence type="ECO:0000256" key="2">
    <source>
        <dbReference type="ARBA" id="ARBA00022692"/>
    </source>
</evidence>
<dbReference type="InterPro" id="IPR001807">
    <property type="entry name" value="ClC"/>
</dbReference>
<keyword evidence="2 5" id="KW-0812">Transmembrane</keyword>
<accession>A0A0U5JTH6</accession>
<evidence type="ECO:0000256" key="4">
    <source>
        <dbReference type="ARBA" id="ARBA00023136"/>
    </source>
</evidence>
<feature type="transmembrane region" description="Helical" evidence="5">
    <location>
        <begin position="252"/>
        <end position="271"/>
    </location>
</feature>
<keyword evidence="3 5" id="KW-1133">Transmembrane helix</keyword>
<name>A0A0U5JTH6_LIMRT</name>
<organism evidence="6">
    <name type="scientific">Limosilactobacillus reuteri</name>
    <name type="common">Lactobacillus reuteri</name>
    <dbReference type="NCBI Taxonomy" id="1598"/>
    <lineage>
        <taxon>Bacteria</taxon>
        <taxon>Bacillati</taxon>
        <taxon>Bacillota</taxon>
        <taxon>Bacilli</taxon>
        <taxon>Lactobacillales</taxon>
        <taxon>Lactobacillaceae</taxon>
        <taxon>Limosilactobacillus</taxon>
    </lineage>
</organism>
<dbReference type="Pfam" id="PF00654">
    <property type="entry name" value="Voltage_CLC"/>
    <property type="match status" value="1"/>
</dbReference>